<keyword evidence="2" id="KW-0223">Dioxygenase</keyword>
<evidence type="ECO:0000313" key="3">
    <source>
        <dbReference type="Proteomes" id="UP000295399"/>
    </source>
</evidence>
<evidence type="ECO:0000313" key="2">
    <source>
        <dbReference type="EMBL" id="TCP31489.1"/>
    </source>
</evidence>
<dbReference type="Proteomes" id="UP000295399">
    <property type="component" value="Unassembled WGS sequence"/>
</dbReference>
<dbReference type="PANTHER" id="PTHR20883">
    <property type="entry name" value="PHYTANOYL-COA DIOXYGENASE DOMAIN CONTAINING 1"/>
    <property type="match status" value="1"/>
</dbReference>
<comment type="caution">
    <text evidence="2">The sequence shown here is derived from an EMBL/GenBank/DDBJ whole genome shotgun (WGS) entry which is preliminary data.</text>
</comment>
<dbReference type="GO" id="GO:0016706">
    <property type="term" value="F:2-oxoglutarate-dependent dioxygenase activity"/>
    <property type="evidence" value="ECO:0007669"/>
    <property type="project" value="UniProtKB-ARBA"/>
</dbReference>
<dbReference type="PANTHER" id="PTHR20883:SF48">
    <property type="entry name" value="ECTOINE DIOXYGENASE"/>
    <property type="match status" value="1"/>
</dbReference>
<dbReference type="InterPro" id="IPR008775">
    <property type="entry name" value="Phytyl_CoA_dOase-like"/>
</dbReference>
<dbReference type="EMBL" id="SLXO01000011">
    <property type="protein sequence ID" value="TCP31489.1"/>
    <property type="molecule type" value="Genomic_DNA"/>
</dbReference>
<sequence length="294" mass="31945">MIRVSADVAPAQLIAALDRYGAVIIDRALSAEALAPVARELGAELDATPAGEGEFFGYRTVRCGGVLASVPSSQALALDPRVLAVMDHYLLPNCQHYQLNLSQAIRIEPGERGQILHADDAMFPLAQHSRHEFMINAMWAVSDFTDANGATRLQPGSHRGLIDPDPPALQDRPEMAAVMPAGSVLIYLGSTQHGGGANRSDAARTGLVFSYCLGWLRQSENQYLTYPPEVARNFPPDLQRLIGYRVHEPNLGWVKGEDPARLLAGDMPLRPATRDFIGADNTDMVRAYYAEAGE</sequence>
<accession>A0A4R2P906</accession>
<evidence type="ECO:0000256" key="1">
    <source>
        <dbReference type="ARBA" id="ARBA00001954"/>
    </source>
</evidence>
<dbReference type="SUPFAM" id="SSF51197">
    <property type="entry name" value="Clavaminate synthase-like"/>
    <property type="match status" value="1"/>
</dbReference>
<dbReference type="InParanoid" id="A0A4R2P906"/>
<dbReference type="RefSeq" id="WP_165878889.1">
    <property type="nucleotide sequence ID" value="NZ_JACIGF010000011.1"/>
</dbReference>
<name>A0A4R2P906_RHOSA</name>
<protein>
    <submittedName>
        <fullName evidence="2">Ectoine hydroxylase-related dioxygenase (Phytanoyl-CoA dioxygenase family)</fullName>
    </submittedName>
</protein>
<reference evidence="2 3" key="1">
    <citation type="submission" date="2019-03" db="EMBL/GenBank/DDBJ databases">
        <title>Genomic Encyclopedia of Type Strains, Phase IV (KMG-IV): sequencing the most valuable type-strain genomes for metagenomic binning, comparative biology and taxonomic classification.</title>
        <authorList>
            <person name="Goeker M."/>
        </authorList>
    </citation>
    <scope>NUCLEOTIDE SEQUENCE [LARGE SCALE GENOMIC DNA]</scope>
    <source>
        <strain evidence="2 3">DSM 2132</strain>
    </source>
</reference>
<dbReference type="GO" id="GO:0005506">
    <property type="term" value="F:iron ion binding"/>
    <property type="evidence" value="ECO:0007669"/>
    <property type="project" value="UniProtKB-ARBA"/>
</dbReference>
<organism evidence="2 3">
    <name type="scientific">Rhodothalassium salexigens DSM 2132</name>
    <dbReference type="NCBI Taxonomy" id="1188247"/>
    <lineage>
        <taxon>Bacteria</taxon>
        <taxon>Pseudomonadati</taxon>
        <taxon>Pseudomonadota</taxon>
        <taxon>Alphaproteobacteria</taxon>
        <taxon>Rhodothalassiales</taxon>
        <taxon>Rhodothalassiaceae</taxon>
        <taxon>Rhodothalassium</taxon>
    </lineage>
</organism>
<keyword evidence="2" id="KW-0560">Oxidoreductase</keyword>
<dbReference type="AlphaFoldDB" id="A0A4R2P906"/>
<gene>
    <name evidence="2" type="ORF">EV659_11159</name>
</gene>
<dbReference type="Pfam" id="PF05721">
    <property type="entry name" value="PhyH"/>
    <property type="match status" value="1"/>
</dbReference>
<dbReference type="Gene3D" id="2.60.120.620">
    <property type="entry name" value="q2cbj1_9rhob like domain"/>
    <property type="match status" value="1"/>
</dbReference>
<proteinExistence type="predicted"/>
<keyword evidence="3" id="KW-1185">Reference proteome</keyword>
<comment type="cofactor">
    <cofactor evidence="1">
        <name>Fe(2+)</name>
        <dbReference type="ChEBI" id="CHEBI:29033"/>
    </cofactor>
</comment>